<protein>
    <submittedName>
        <fullName evidence="1">PIG-L domain-containing protein</fullName>
    </submittedName>
</protein>
<accession>A0A2W4XGM7</accession>
<name>A0A2W4XGM7_9CYAN</name>
<dbReference type="Proteomes" id="UP000249794">
    <property type="component" value="Unassembled WGS sequence"/>
</dbReference>
<gene>
    <name evidence="1" type="ORF">DCF15_08595</name>
</gene>
<reference evidence="1 2" key="2">
    <citation type="submission" date="2018-06" db="EMBL/GenBank/DDBJ databases">
        <title>Metagenomic assembly of (sub)arctic Cyanobacteria and their associated microbiome from non-axenic cultures.</title>
        <authorList>
            <person name="Baurain D."/>
        </authorList>
    </citation>
    <scope>NUCLEOTIDE SEQUENCE [LARGE SCALE GENOMIC DNA]</scope>
    <source>
        <strain evidence="1">ULC027bin1</strain>
    </source>
</reference>
<dbReference type="SUPFAM" id="SSF102588">
    <property type="entry name" value="LmbE-like"/>
    <property type="match status" value="1"/>
</dbReference>
<evidence type="ECO:0000313" key="2">
    <source>
        <dbReference type="Proteomes" id="UP000249794"/>
    </source>
</evidence>
<evidence type="ECO:0000313" key="1">
    <source>
        <dbReference type="EMBL" id="PZO56470.1"/>
    </source>
</evidence>
<dbReference type="Pfam" id="PF02585">
    <property type="entry name" value="PIG-L"/>
    <property type="match status" value="1"/>
</dbReference>
<reference evidence="2" key="1">
    <citation type="submission" date="2018-04" db="EMBL/GenBank/DDBJ databases">
        <authorList>
            <person name="Cornet L."/>
        </authorList>
    </citation>
    <scope>NUCLEOTIDE SEQUENCE [LARGE SCALE GENOMIC DNA]</scope>
</reference>
<comment type="caution">
    <text evidence="1">The sequence shown here is derived from an EMBL/GenBank/DDBJ whole genome shotgun (WGS) entry which is preliminary data.</text>
</comment>
<sequence length="252" mass="27821">MPVAMSVECSASAEITSLPLCSADEIFSSCISAVVVAPHPDDETLGCGGAIALLCQRHIPVQVLVMSDGTQSHPQSQAYPAERLKKVRESEALNALSLLGVAAKNVIFYGWPDTDVPHPGEPNFEQAVTRCDRDLRRFSPSVIFVPWQGDQHCDHQATWKIVHRCVNDWQQPPRLLAYSIWGSREAGLGALPDQTTGWRLDIRSVQTLKRQAALAHQSQTTDLISDDPNGFRLTPAMLNNLIQPWETYLEVS</sequence>
<dbReference type="InterPro" id="IPR024078">
    <property type="entry name" value="LmbE-like_dom_sf"/>
</dbReference>
<dbReference type="AlphaFoldDB" id="A0A2W4XGM7"/>
<proteinExistence type="predicted"/>
<dbReference type="Gene3D" id="3.40.50.10320">
    <property type="entry name" value="LmbE-like"/>
    <property type="match status" value="1"/>
</dbReference>
<dbReference type="PANTHER" id="PTHR12993:SF29">
    <property type="entry name" value="BLR3841 PROTEIN"/>
    <property type="match status" value="1"/>
</dbReference>
<dbReference type="GO" id="GO:0016811">
    <property type="term" value="F:hydrolase activity, acting on carbon-nitrogen (but not peptide) bonds, in linear amides"/>
    <property type="evidence" value="ECO:0007669"/>
    <property type="project" value="TreeGrafter"/>
</dbReference>
<organism evidence="1 2">
    <name type="scientific">Phormidesmis priestleyi</name>
    <dbReference type="NCBI Taxonomy" id="268141"/>
    <lineage>
        <taxon>Bacteria</taxon>
        <taxon>Bacillati</taxon>
        <taxon>Cyanobacteriota</taxon>
        <taxon>Cyanophyceae</taxon>
        <taxon>Leptolyngbyales</taxon>
        <taxon>Leptolyngbyaceae</taxon>
        <taxon>Phormidesmis</taxon>
    </lineage>
</organism>
<dbReference type="InterPro" id="IPR003737">
    <property type="entry name" value="GlcNAc_PI_deacetylase-related"/>
</dbReference>
<dbReference type="EMBL" id="QBMP01000070">
    <property type="protein sequence ID" value="PZO56470.1"/>
    <property type="molecule type" value="Genomic_DNA"/>
</dbReference>
<dbReference type="PANTHER" id="PTHR12993">
    <property type="entry name" value="N-ACETYLGLUCOSAMINYL-PHOSPHATIDYLINOSITOL DE-N-ACETYLASE-RELATED"/>
    <property type="match status" value="1"/>
</dbReference>